<name>A0A4P9XW14_9FUNG</name>
<dbReference type="PANTHER" id="PTHR31649:SF1">
    <property type="entry name" value="FARNESOIC ACID O-METHYL TRANSFERASE DOMAIN-CONTAINING PROTEIN"/>
    <property type="match status" value="1"/>
</dbReference>
<dbReference type="PANTHER" id="PTHR31649">
    <property type="entry name" value="AGAP009604-PA"/>
    <property type="match status" value="1"/>
</dbReference>
<evidence type="ECO:0000313" key="2">
    <source>
        <dbReference type="Proteomes" id="UP000271241"/>
    </source>
</evidence>
<dbReference type="STRING" id="78915.A0A4P9XW14"/>
<dbReference type="EMBL" id="KZ992501">
    <property type="protein sequence ID" value="RKP09600.1"/>
    <property type="molecule type" value="Genomic_DNA"/>
</dbReference>
<gene>
    <name evidence="1" type="ORF">THASP1DRAFT_28607</name>
</gene>
<organism evidence="1 2">
    <name type="scientific">Thamnocephalis sphaerospora</name>
    <dbReference type="NCBI Taxonomy" id="78915"/>
    <lineage>
        <taxon>Eukaryota</taxon>
        <taxon>Fungi</taxon>
        <taxon>Fungi incertae sedis</taxon>
        <taxon>Zoopagomycota</taxon>
        <taxon>Zoopagomycotina</taxon>
        <taxon>Zoopagomycetes</taxon>
        <taxon>Zoopagales</taxon>
        <taxon>Sigmoideomycetaceae</taxon>
        <taxon>Thamnocephalis</taxon>
    </lineage>
</organism>
<reference evidence="2" key="1">
    <citation type="journal article" date="2018" name="Nat. Microbiol.">
        <title>Leveraging single-cell genomics to expand the fungal tree of life.</title>
        <authorList>
            <person name="Ahrendt S.R."/>
            <person name="Quandt C.A."/>
            <person name="Ciobanu D."/>
            <person name="Clum A."/>
            <person name="Salamov A."/>
            <person name="Andreopoulos B."/>
            <person name="Cheng J.F."/>
            <person name="Woyke T."/>
            <person name="Pelin A."/>
            <person name="Henrissat B."/>
            <person name="Reynolds N.K."/>
            <person name="Benny G.L."/>
            <person name="Smith M.E."/>
            <person name="James T.Y."/>
            <person name="Grigoriev I.V."/>
        </authorList>
    </citation>
    <scope>NUCLEOTIDE SEQUENCE [LARGE SCALE GENOMIC DNA]</scope>
    <source>
        <strain evidence="2">RSA 1356</strain>
    </source>
</reference>
<dbReference type="SMART" id="SM00696">
    <property type="entry name" value="DM9"/>
    <property type="match status" value="1"/>
</dbReference>
<accession>A0A4P9XW14</accession>
<dbReference type="OrthoDB" id="2142040at2759"/>
<sequence length="174" mass="18844">MQALDTPSQSGTALSPVLSVASSQSAEQPSVSGHLISFTEPGGVPGSLMRPVKFTWQFCQKGEVPFGAIEGGVDKNGKTLYIARGWYDGGLHVGKMCTSFGGLLIGYHGKEIKLSDYYVLCGDARMLRWMYISRTVRKNTLQIGKAGPHVENGASYTYNGKEVPAEKYNVLAYL</sequence>
<dbReference type="Pfam" id="PF11901">
    <property type="entry name" value="DM9"/>
    <property type="match status" value="1"/>
</dbReference>
<proteinExistence type="predicted"/>
<evidence type="ECO:0000313" key="1">
    <source>
        <dbReference type="EMBL" id="RKP09600.1"/>
    </source>
</evidence>
<dbReference type="Proteomes" id="UP000271241">
    <property type="component" value="Unassembled WGS sequence"/>
</dbReference>
<protein>
    <submittedName>
        <fullName evidence="1">Uncharacterized protein</fullName>
    </submittedName>
</protein>
<keyword evidence="2" id="KW-1185">Reference proteome</keyword>
<dbReference type="InterPro" id="IPR006616">
    <property type="entry name" value="DM9_repeat"/>
</dbReference>
<dbReference type="AlphaFoldDB" id="A0A4P9XW14"/>